<dbReference type="SUPFAM" id="SSF46955">
    <property type="entry name" value="Putative DNA-binding domain"/>
    <property type="match status" value="1"/>
</dbReference>
<evidence type="ECO:0000256" key="1">
    <source>
        <dbReference type="ARBA" id="ARBA00022491"/>
    </source>
</evidence>
<evidence type="ECO:0000256" key="2">
    <source>
        <dbReference type="ARBA" id="ARBA00023015"/>
    </source>
</evidence>
<dbReference type="PANTHER" id="PTHR30204">
    <property type="entry name" value="REDOX-CYCLING DRUG-SENSING TRANSCRIPTIONAL ACTIVATOR SOXR"/>
    <property type="match status" value="1"/>
</dbReference>
<dbReference type="InterPro" id="IPR009061">
    <property type="entry name" value="DNA-bd_dom_put_sf"/>
</dbReference>
<dbReference type="Gene3D" id="3.40.50.280">
    <property type="entry name" value="Cobalamin-binding domain"/>
    <property type="match status" value="1"/>
</dbReference>
<organism evidence="6 7">
    <name type="scientific">Pedobacter endophyticus</name>
    <dbReference type="NCBI Taxonomy" id="2789740"/>
    <lineage>
        <taxon>Bacteria</taxon>
        <taxon>Pseudomonadati</taxon>
        <taxon>Bacteroidota</taxon>
        <taxon>Sphingobacteriia</taxon>
        <taxon>Sphingobacteriales</taxon>
        <taxon>Sphingobacteriaceae</taxon>
        <taxon>Pedobacter</taxon>
    </lineage>
</organism>
<keyword evidence="3" id="KW-0238">DNA-binding</keyword>
<dbReference type="Pfam" id="PF13411">
    <property type="entry name" value="MerR_1"/>
    <property type="match status" value="1"/>
</dbReference>
<dbReference type="Pfam" id="PF02607">
    <property type="entry name" value="B12-binding_2"/>
    <property type="match status" value="1"/>
</dbReference>
<dbReference type="Proteomes" id="UP000594759">
    <property type="component" value="Chromosome"/>
</dbReference>
<feature type="domain" description="HTH merR-type" evidence="5">
    <location>
        <begin position="2"/>
        <end position="71"/>
    </location>
</feature>
<dbReference type="SMART" id="SM00422">
    <property type="entry name" value="HTH_MERR"/>
    <property type="match status" value="1"/>
</dbReference>
<evidence type="ECO:0000256" key="4">
    <source>
        <dbReference type="ARBA" id="ARBA00023163"/>
    </source>
</evidence>
<dbReference type="GO" id="GO:0031419">
    <property type="term" value="F:cobalamin binding"/>
    <property type="evidence" value="ECO:0007669"/>
    <property type="project" value="InterPro"/>
</dbReference>
<name>A0A7S9L213_9SPHI</name>
<evidence type="ECO:0000259" key="5">
    <source>
        <dbReference type="PROSITE" id="PS50937"/>
    </source>
</evidence>
<dbReference type="PROSITE" id="PS50937">
    <property type="entry name" value="HTH_MERR_2"/>
    <property type="match status" value="1"/>
</dbReference>
<dbReference type="InterPro" id="IPR036724">
    <property type="entry name" value="Cobalamin-bd_sf"/>
</dbReference>
<dbReference type="RefSeq" id="WP_196100243.1">
    <property type="nucleotide sequence ID" value="NZ_CP064939.1"/>
</dbReference>
<dbReference type="Gene3D" id="1.10.1240.10">
    <property type="entry name" value="Methionine synthase domain"/>
    <property type="match status" value="1"/>
</dbReference>
<dbReference type="PANTHER" id="PTHR30204:SF69">
    <property type="entry name" value="MERR-FAMILY TRANSCRIPTIONAL REGULATOR"/>
    <property type="match status" value="1"/>
</dbReference>
<dbReference type="InterPro" id="IPR036594">
    <property type="entry name" value="Meth_synthase_dom"/>
</dbReference>
<dbReference type="GO" id="GO:0003677">
    <property type="term" value="F:DNA binding"/>
    <property type="evidence" value="ECO:0007669"/>
    <property type="project" value="UniProtKB-KW"/>
</dbReference>
<dbReference type="EMBL" id="CP064939">
    <property type="protein sequence ID" value="QPH40789.1"/>
    <property type="molecule type" value="Genomic_DNA"/>
</dbReference>
<dbReference type="InterPro" id="IPR000551">
    <property type="entry name" value="MerR-type_HTH_dom"/>
</dbReference>
<evidence type="ECO:0000256" key="3">
    <source>
        <dbReference type="ARBA" id="ARBA00023125"/>
    </source>
</evidence>
<evidence type="ECO:0000313" key="7">
    <source>
        <dbReference type="Proteomes" id="UP000594759"/>
    </source>
</evidence>
<dbReference type="GO" id="GO:0046872">
    <property type="term" value="F:metal ion binding"/>
    <property type="evidence" value="ECO:0007669"/>
    <property type="project" value="InterPro"/>
</dbReference>
<dbReference type="KEGG" id="pex:IZT61_05855"/>
<keyword evidence="4" id="KW-0804">Transcription</keyword>
<dbReference type="AlphaFoldDB" id="A0A7S9L213"/>
<sequence length="297" mass="33889">MTYTISDLEQLSGIQSHTIRIWEQRYNALQPMRSEGNTRLYDDDQLRRLLNIASLNKTGLKISKICNLSPKDFSDLVDQTCLTVKDDALSDYYVSQLIKYGISFDEPAFAALLDKGISDLGIQNAYRKVIYPLLVRLGVMWQKDDICPAHEHFLTHIIKQKLLSAVNDLGLQPETADTWLLFLPEDEDHDIGLIFANYMLRANGHKVIYLGSKVPLQSLQKVLKTVNVNRVLFFMVRSRLPVVAQKYIDELTVICQGIKIHVAGNNQLITKLKSIGRINWLKSLDEFDNAIQKTNLL</sequence>
<evidence type="ECO:0000313" key="6">
    <source>
        <dbReference type="EMBL" id="QPH40789.1"/>
    </source>
</evidence>
<dbReference type="CDD" id="cd01104">
    <property type="entry name" value="HTH_MlrA-CarA"/>
    <property type="match status" value="1"/>
</dbReference>
<keyword evidence="1" id="KW-0678">Repressor</keyword>
<dbReference type="Gene3D" id="1.10.1660.10">
    <property type="match status" value="1"/>
</dbReference>
<accession>A0A7S9L213</accession>
<proteinExistence type="predicted"/>
<keyword evidence="2" id="KW-0805">Transcription regulation</keyword>
<dbReference type="InterPro" id="IPR003759">
    <property type="entry name" value="Cbl-bd_cap"/>
</dbReference>
<dbReference type="InterPro" id="IPR047057">
    <property type="entry name" value="MerR_fam"/>
</dbReference>
<protein>
    <submittedName>
        <fullName evidence="6">MerR family transcriptional regulator</fullName>
    </submittedName>
</protein>
<gene>
    <name evidence="6" type="ORF">IZT61_05855</name>
</gene>
<keyword evidence="7" id="KW-1185">Reference proteome</keyword>
<dbReference type="SUPFAM" id="SSF52242">
    <property type="entry name" value="Cobalamin (vitamin B12)-binding domain"/>
    <property type="match status" value="1"/>
</dbReference>
<reference evidence="6 7" key="1">
    <citation type="submission" date="2020-11" db="EMBL/GenBank/DDBJ databases">
        <title>Pedobacter endophytica, an endophytic bacteria isolated form Carex pumila.</title>
        <authorList>
            <person name="Peng Y."/>
            <person name="Jiang L."/>
            <person name="Lee J."/>
        </authorList>
    </citation>
    <scope>NUCLEOTIDE SEQUENCE [LARGE SCALE GENOMIC DNA]</scope>
    <source>
        <strain evidence="6 7">JBR3-12</strain>
    </source>
</reference>
<dbReference type="GO" id="GO:0003700">
    <property type="term" value="F:DNA-binding transcription factor activity"/>
    <property type="evidence" value="ECO:0007669"/>
    <property type="project" value="InterPro"/>
</dbReference>